<evidence type="ECO:0000313" key="4">
    <source>
        <dbReference type="Proteomes" id="UP001279734"/>
    </source>
</evidence>
<dbReference type="GO" id="GO:0003684">
    <property type="term" value="F:damaged DNA binding"/>
    <property type="evidence" value="ECO:0007669"/>
    <property type="project" value="TreeGrafter"/>
</dbReference>
<gene>
    <name evidence="3" type="ORF">Nepgr_029111</name>
</gene>
<accession>A0AAD3Y303</accession>
<sequence>MDVSHLQRSPDAGHPGDTDDGNYVSGLSTILVATIQEAKDRISQIEYIFCSQLYPNFQKNTKCLQKFYSDAKKAAEYEWQEKERQLQLQMKELYIEKEQALEDCRSLKMEKPKFLRRMAELEEKLMQKSKEVDEGMELHGKLLQIIESKTSLIANKEKQLKDQEEKSDGFERKVYALESELHERNEEVSKGKELQEKLFRQIESQALKIMNNEKDLERTICEAEEVKKHHEQLVQQINRKEFELTKKDLLLGEQEKEKKLLLTRLNYLENEAQELRESSRKPETTEYCKGLLQDIESKTSELLSEKQKRRDLFAVYKNLKSQYNFLCSKFGLTMENVLPQTKIEEPRKRSPVSNTVAGVVSQIKEEISSGEISNSEKAAGLTETSSSHCLPNGDSHAQPKFTPEGNSAHSCGAKRPSSDWRGTRSRQSPGGPDPHDDFLDTPYEKVMGIISKTIKEGRCDIPAPVSTDANCDSSDDDETQDASSESGAKKQQAQLQLAQRPGSRGFKYVEPVRKKTERASLKGVECKQCRKFYDAVLDDGDGARDGEDGKQAVRCRRLRIFAIIQFHDLEFSEFLLRQL</sequence>
<dbReference type="EMBL" id="BSYO01000032">
    <property type="protein sequence ID" value="GMH27268.1"/>
    <property type="molecule type" value="Genomic_DNA"/>
</dbReference>
<feature type="region of interest" description="Disordered" evidence="2">
    <location>
        <begin position="461"/>
        <end position="507"/>
    </location>
</feature>
<dbReference type="Proteomes" id="UP001279734">
    <property type="component" value="Unassembled WGS sequence"/>
</dbReference>
<evidence type="ECO:0000256" key="1">
    <source>
        <dbReference type="SAM" id="Coils"/>
    </source>
</evidence>
<evidence type="ECO:0000256" key="2">
    <source>
        <dbReference type="SAM" id="MobiDB-lite"/>
    </source>
</evidence>
<feature type="coiled-coil region" evidence="1">
    <location>
        <begin position="83"/>
        <end position="180"/>
    </location>
</feature>
<dbReference type="PANTHER" id="PTHR15107">
    <property type="entry name" value="RETINOBLASTOMA BINDING PROTEIN 8"/>
    <property type="match status" value="1"/>
</dbReference>
<organism evidence="3 4">
    <name type="scientific">Nepenthes gracilis</name>
    <name type="common">Slender pitcher plant</name>
    <dbReference type="NCBI Taxonomy" id="150966"/>
    <lineage>
        <taxon>Eukaryota</taxon>
        <taxon>Viridiplantae</taxon>
        <taxon>Streptophyta</taxon>
        <taxon>Embryophyta</taxon>
        <taxon>Tracheophyta</taxon>
        <taxon>Spermatophyta</taxon>
        <taxon>Magnoliopsida</taxon>
        <taxon>eudicotyledons</taxon>
        <taxon>Gunneridae</taxon>
        <taxon>Pentapetalae</taxon>
        <taxon>Caryophyllales</taxon>
        <taxon>Nepenthaceae</taxon>
        <taxon>Nepenthes</taxon>
    </lineage>
</organism>
<proteinExistence type="predicted"/>
<feature type="coiled-coil region" evidence="1">
    <location>
        <begin position="216"/>
        <end position="278"/>
    </location>
</feature>
<dbReference type="GO" id="GO:0010792">
    <property type="term" value="P:DNA double-strand break processing involved in repair via single-strand annealing"/>
    <property type="evidence" value="ECO:0007669"/>
    <property type="project" value="TreeGrafter"/>
</dbReference>
<feature type="compositionally biased region" description="Low complexity" evidence="2">
    <location>
        <begin position="489"/>
        <end position="499"/>
    </location>
</feature>
<protein>
    <submittedName>
        <fullName evidence="3">Uncharacterized protein</fullName>
    </submittedName>
</protein>
<evidence type="ECO:0000313" key="3">
    <source>
        <dbReference type="EMBL" id="GMH27268.1"/>
    </source>
</evidence>
<feature type="region of interest" description="Disordered" evidence="2">
    <location>
        <begin position="367"/>
        <end position="441"/>
    </location>
</feature>
<keyword evidence="1" id="KW-0175">Coiled coil</keyword>
<reference evidence="3" key="1">
    <citation type="submission" date="2023-05" db="EMBL/GenBank/DDBJ databases">
        <title>Nepenthes gracilis genome sequencing.</title>
        <authorList>
            <person name="Fukushima K."/>
        </authorList>
    </citation>
    <scope>NUCLEOTIDE SEQUENCE</scope>
    <source>
        <strain evidence="3">SING2019-196</strain>
    </source>
</reference>
<comment type="caution">
    <text evidence="3">The sequence shown here is derived from an EMBL/GenBank/DDBJ whole genome shotgun (WGS) entry which is preliminary data.</text>
</comment>
<feature type="region of interest" description="Disordered" evidence="2">
    <location>
        <begin position="1"/>
        <end position="20"/>
    </location>
</feature>
<keyword evidence="4" id="KW-1185">Reference proteome</keyword>
<name>A0AAD3Y303_NEPGR</name>
<dbReference type="PANTHER" id="PTHR15107:SF0">
    <property type="entry name" value="DNA ENDONUCLEASE ACTIVATOR CTP1 C-TERMINAL DOMAIN-CONTAINING PROTEIN"/>
    <property type="match status" value="1"/>
</dbReference>
<dbReference type="AlphaFoldDB" id="A0AAD3Y303"/>
<dbReference type="InterPro" id="IPR033316">
    <property type="entry name" value="RBBP8-like"/>
</dbReference>